<comment type="function">
    <text evidence="1">Probable adenosyl-L-methionine (AdoMet)-dependent tRNA (uracil-O(2)-)-methyltransferase.</text>
</comment>
<name>A0AAD9R7L3_ACRCE</name>
<dbReference type="InterPro" id="IPR000571">
    <property type="entry name" value="Znf_CCCH"/>
</dbReference>
<keyword evidence="12" id="KW-0863">Zinc-finger</keyword>
<feature type="transmembrane region" description="Helical" evidence="14">
    <location>
        <begin position="802"/>
        <end position="819"/>
    </location>
</feature>
<dbReference type="PANTHER" id="PTHR21210:SF0">
    <property type="entry name" value="TRNA (URACIL-O(2)-)-METHYLTRANSFERASE-RELATED"/>
    <property type="match status" value="1"/>
</dbReference>
<keyword evidence="8" id="KW-0808">Transferase</keyword>
<comment type="caution">
    <text evidence="16">The sequence shown here is derived from an EMBL/GenBank/DDBJ whole genome shotgun (WGS) entry which is preliminary data.</text>
</comment>
<evidence type="ECO:0000256" key="12">
    <source>
        <dbReference type="PROSITE-ProRule" id="PRU00723"/>
    </source>
</evidence>
<feature type="region of interest" description="Disordered" evidence="13">
    <location>
        <begin position="86"/>
        <end position="113"/>
    </location>
</feature>
<keyword evidence="14" id="KW-1133">Transmembrane helix</keyword>
<evidence type="ECO:0000256" key="11">
    <source>
        <dbReference type="ARBA" id="ARBA00047957"/>
    </source>
</evidence>
<feature type="region of interest" description="Disordered" evidence="13">
    <location>
        <begin position="549"/>
        <end position="587"/>
    </location>
</feature>
<evidence type="ECO:0000313" key="17">
    <source>
        <dbReference type="Proteomes" id="UP001249851"/>
    </source>
</evidence>
<dbReference type="Proteomes" id="UP001249851">
    <property type="component" value="Unassembled WGS sequence"/>
</dbReference>
<comment type="similarity">
    <text evidence="3">Belongs to the TRM44 family.</text>
</comment>
<dbReference type="GO" id="GO:0030488">
    <property type="term" value="P:tRNA methylation"/>
    <property type="evidence" value="ECO:0007669"/>
    <property type="project" value="TreeGrafter"/>
</dbReference>
<evidence type="ECO:0000256" key="14">
    <source>
        <dbReference type="SAM" id="Phobius"/>
    </source>
</evidence>
<dbReference type="AlphaFoldDB" id="A0AAD9R7L3"/>
<keyword evidence="6" id="KW-0963">Cytoplasm</keyword>
<evidence type="ECO:0000256" key="8">
    <source>
        <dbReference type="ARBA" id="ARBA00022679"/>
    </source>
</evidence>
<dbReference type="EMBL" id="JARQWQ010000001">
    <property type="protein sequence ID" value="KAK2574526.1"/>
    <property type="molecule type" value="Genomic_DNA"/>
</dbReference>
<organism evidence="16 17">
    <name type="scientific">Acropora cervicornis</name>
    <name type="common">Staghorn coral</name>
    <dbReference type="NCBI Taxonomy" id="6130"/>
    <lineage>
        <taxon>Eukaryota</taxon>
        <taxon>Metazoa</taxon>
        <taxon>Cnidaria</taxon>
        <taxon>Anthozoa</taxon>
        <taxon>Hexacorallia</taxon>
        <taxon>Scleractinia</taxon>
        <taxon>Astrocoeniina</taxon>
        <taxon>Acroporidae</taxon>
        <taxon>Acropora</taxon>
    </lineage>
</organism>
<dbReference type="SUPFAM" id="SSF53335">
    <property type="entry name" value="S-adenosyl-L-methionine-dependent methyltransferases"/>
    <property type="match status" value="1"/>
</dbReference>
<feature type="domain" description="C3H1-type" evidence="15">
    <location>
        <begin position="722"/>
        <end position="752"/>
    </location>
</feature>
<dbReference type="Pfam" id="PF07757">
    <property type="entry name" value="AdoMet_MTase"/>
    <property type="match status" value="1"/>
</dbReference>
<dbReference type="GO" id="GO:0005737">
    <property type="term" value="C:cytoplasm"/>
    <property type="evidence" value="ECO:0007669"/>
    <property type="project" value="UniProtKB-SubCell"/>
</dbReference>
<accession>A0AAD9R7L3</accession>
<keyword evidence="10" id="KW-0819">tRNA processing</keyword>
<comment type="catalytic activity">
    <reaction evidence="11">
        <text>uridine(44) in tRNA(Ser) + S-adenosyl-L-methionine = 2'-O-methyluridine(44) in tRNA(Ser) + S-adenosyl-L-homocysteine + H(+)</text>
        <dbReference type="Rhea" id="RHEA:43100"/>
        <dbReference type="Rhea" id="RHEA-COMP:10339"/>
        <dbReference type="Rhea" id="RHEA-COMP:10340"/>
        <dbReference type="ChEBI" id="CHEBI:15378"/>
        <dbReference type="ChEBI" id="CHEBI:57856"/>
        <dbReference type="ChEBI" id="CHEBI:59789"/>
        <dbReference type="ChEBI" id="CHEBI:65315"/>
        <dbReference type="ChEBI" id="CHEBI:74478"/>
        <dbReference type="EC" id="2.1.1.211"/>
    </reaction>
</comment>
<gene>
    <name evidence="16" type="ORF">P5673_000708</name>
</gene>
<keyword evidence="9" id="KW-0949">S-adenosyl-L-methionine</keyword>
<keyword evidence="7" id="KW-0489">Methyltransferase</keyword>
<dbReference type="EC" id="2.1.1.211" evidence="4"/>
<keyword evidence="12" id="KW-0479">Metal-binding</keyword>
<feature type="transmembrane region" description="Helical" evidence="14">
    <location>
        <begin position="959"/>
        <end position="982"/>
    </location>
</feature>
<feature type="transmembrane region" description="Helical" evidence="14">
    <location>
        <begin position="831"/>
        <end position="853"/>
    </location>
</feature>
<evidence type="ECO:0000256" key="9">
    <source>
        <dbReference type="ARBA" id="ARBA00022691"/>
    </source>
</evidence>
<protein>
    <recommendedName>
        <fullName evidence="5">Probable tRNA (uracil-O(2)-)-methyltransferase</fullName>
        <ecNumber evidence="4">2.1.1.211</ecNumber>
    </recommendedName>
</protein>
<dbReference type="InterPro" id="IPR029063">
    <property type="entry name" value="SAM-dependent_MTases_sf"/>
</dbReference>
<feature type="transmembrane region" description="Helical" evidence="14">
    <location>
        <begin position="770"/>
        <end position="790"/>
    </location>
</feature>
<feature type="compositionally biased region" description="Polar residues" evidence="13">
    <location>
        <begin position="549"/>
        <end position="581"/>
    </location>
</feature>
<dbReference type="PANTHER" id="PTHR21210">
    <property type="entry name" value="TRNA (URACIL-O(2)-)-METHYLTRANSFERASE-RELATED"/>
    <property type="match status" value="1"/>
</dbReference>
<dbReference type="PROSITE" id="PS50103">
    <property type="entry name" value="ZF_C3H1"/>
    <property type="match status" value="1"/>
</dbReference>
<comment type="subcellular location">
    <subcellularLocation>
        <location evidence="2">Cytoplasm</location>
    </subcellularLocation>
</comment>
<evidence type="ECO:0000256" key="3">
    <source>
        <dbReference type="ARBA" id="ARBA00009056"/>
    </source>
</evidence>
<reference evidence="16" key="2">
    <citation type="journal article" date="2023" name="Science">
        <title>Genomic signatures of disease resistance in endangered staghorn corals.</title>
        <authorList>
            <person name="Vollmer S.V."/>
            <person name="Selwyn J.D."/>
            <person name="Despard B.A."/>
            <person name="Roesel C.L."/>
        </authorList>
    </citation>
    <scope>NUCLEOTIDE SEQUENCE</scope>
    <source>
        <strain evidence="16">K2</strain>
    </source>
</reference>
<evidence type="ECO:0000256" key="4">
    <source>
        <dbReference type="ARBA" id="ARBA00012795"/>
    </source>
</evidence>
<evidence type="ECO:0000259" key="15">
    <source>
        <dbReference type="PROSITE" id="PS50103"/>
    </source>
</evidence>
<feature type="transmembrane region" description="Helical" evidence="14">
    <location>
        <begin position="865"/>
        <end position="885"/>
    </location>
</feature>
<evidence type="ECO:0000313" key="16">
    <source>
        <dbReference type="EMBL" id="KAK2574526.1"/>
    </source>
</evidence>
<evidence type="ECO:0000256" key="10">
    <source>
        <dbReference type="ARBA" id="ARBA00022694"/>
    </source>
</evidence>
<proteinExistence type="inferred from homology"/>
<keyword evidence="14" id="KW-0812">Transmembrane</keyword>
<evidence type="ECO:0000256" key="13">
    <source>
        <dbReference type="SAM" id="MobiDB-lite"/>
    </source>
</evidence>
<feature type="zinc finger region" description="C3H1-type" evidence="12">
    <location>
        <begin position="722"/>
        <end position="752"/>
    </location>
</feature>
<reference evidence="16" key="1">
    <citation type="journal article" date="2023" name="G3 (Bethesda)">
        <title>Whole genome assembly and annotation of the endangered Caribbean coral Acropora cervicornis.</title>
        <authorList>
            <person name="Selwyn J.D."/>
            <person name="Vollmer S.V."/>
        </authorList>
    </citation>
    <scope>NUCLEOTIDE SEQUENCE</scope>
    <source>
        <strain evidence="16">K2</strain>
    </source>
</reference>
<feature type="transmembrane region" description="Helical" evidence="14">
    <location>
        <begin position="890"/>
        <end position="908"/>
    </location>
</feature>
<evidence type="ECO:0000256" key="1">
    <source>
        <dbReference type="ARBA" id="ARBA00002778"/>
    </source>
</evidence>
<keyword evidence="14" id="KW-0472">Membrane</keyword>
<dbReference type="GO" id="GO:0141101">
    <property type="term" value="F:tRNA(Ser) (uridine(44)-2'-O-)-methyltransferase activity"/>
    <property type="evidence" value="ECO:0007669"/>
    <property type="project" value="UniProtKB-EC"/>
</dbReference>
<keyword evidence="12" id="KW-0862">Zinc</keyword>
<sequence>MVDEQRWIKVFSHDTAADFSGFLKALDVWIEKPHVVNRRLMGALIVKKSPFESSTLQKDLETILDQMKFFEQDKITSSGECKELKYEEEESDNHVGNVNTDKLGRHENGDLTEPVNNELREKDLLLLRKLLPRQLDKRDAMMELVIIEKRERRVSFFPMHPRILHQDPLQLCRDWLHSNLESYRMLYEEPSFGPTEKHGRVSLQVVDSVVSNDTKRDGVLCPTVQWLQEVLLPKLCKWAVEIQPDGKSSKGSLRLVPLDQYTLLYHRLKQQYGEKLVKMWPERTDPQKFVYEDIAIAAYLLTLWEEERRTLNQEQKQSFVDLGCGNGLLVYILSEEGHPGSGIDVRRRKIWDFYGGNTNLQERALDPTLAGLFPDVDWLIGNHSDELTPWIPVMAARSSYSTRYFVLPCCLFDFNCKFVRKNNKATQYRGYLDFVQEVGETCGFHVEEDSLRIPSTKRICQMGRVRTYSEGAHILRDSLIKEMILRRGCDIDAGNIPETFSSTSIKQTPHDGSRGNVQYLKEKTTSRSCEKTDNSCIDLQQVAIASEVTENNLENGENDNCYSESSSRSGPTHVLSSSFQPRPTKEPIRNCTALNRSLKEFIVNTVARNLLGFPLKSDDVCDTESVSGDACQHPVDNSRTSLNQWRRGGQMELSEVAELFDKSTLLQLKNECGGLQTLLRNHYYIFKVAGGIVYLRDWTQETLGPRGKKGDLARKQRRSQALWKTSLCWFHLQHPDGCPVAIQHCPFAHGEGQYDDFKILKKSAIPMLQLLLFAGLLLLPFNSTPAFMVWGYQKFLLLSESGFLLIEAVMGVLTIMFISQSLVNEIDEHPAVVKSCIIGISGISYILSTYLGFKIFADVKTTSLESWIVCFAILLSVLMFVVCLYKEEGIVSEAAVVSLQMMFIVWSMKQERLMQENSLDAPAQWLKSIPDNSSFLTLFLAMATASLEHVKRVQRIISIFLSPVCLLFSLLRVASVLGFAAFMQGTYSEEIQESCEFYEKEKRPHTRNSFRPLYIRLTTIFVYTEVVIRTINSTTSYNAPVAGHRTTNTDLLPMLTGIRVWRIVQLLLVPCTCVYQLLKETD</sequence>
<evidence type="ECO:0000256" key="6">
    <source>
        <dbReference type="ARBA" id="ARBA00022490"/>
    </source>
</evidence>
<evidence type="ECO:0000256" key="2">
    <source>
        <dbReference type="ARBA" id="ARBA00004496"/>
    </source>
</evidence>
<evidence type="ECO:0000256" key="7">
    <source>
        <dbReference type="ARBA" id="ARBA00022603"/>
    </source>
</evidence>
<evidence type="ECO:0000256" key="5">
    <source>
        <dbReference type="ARBA" id="ARBA00018325"/>
    </source>
</evidence>
<keyword evidence="17" id="KW-1185">Reference proteome</keyword>
<dbReference type="InterPro" id="IPR011671">
    <property type="entry name" value="tRNA_uracil_MeTrfase"/>
</dbReference>
<dbReference type="GO" id="GO:0008270">
    <property type="term" value="F:zinc ion binding"/>
    <property type="evidence" value="ECO:0007669"/>
    <property type="project" value="UniProtKB-KW"/>
</dbReference>